<dbReference type="PANTHER" id="PTHR37484">
    <property type="entry name" value="ROD SHAPE-DETERMINING PROTEIN MRED"/>
    <property type="match status" value="1"/>
</dbReference>
<keyword evidence="4 9" id="KW-0812">Transmembrane</keyword>
<evidence type="ECO:0000256" key="7">
    <source>
        <dbReference type="ARBA" id="ARBA00023136"/>
    </source>
</evidence>
<keyword evidence="11" id="KW-1185">Reference proteome</keyword>
<evidence type="ECO:0000256" key="9">
    <source>
        <dbReference type="SAM" id="Phobius"/>
    </source>
</evidence>
<evidence type="ECO:0000256" key="1">
    <source>
        <dbReference type="ARBA" id="ARBA00004651"/>
    </source>
</evidence>
<dbReference type="RefSeq" id="WP_068804979.1">
    <property type="nucleotide sequence ID" value="NZ_CP014671.1"/>
</dbReference>
<dbReference type="InParanoid" id="A0A1B1YV85"/>
<dbReference type="FunCoup" id="A0A1B1YV85">
    <property type="interactions" value="97"/>
</dbReference>
<feature type="transmembrane region" description="Helical" evidence="9">
    <location>
        <begin position="105"/>
        <end position="124"/>
    </location>
</feature>
<evidence type="ECO:0000256" key="5">
    <source>
        <dbReference type="ARBA" id="ARBA00022960"/>
    </source>
</evidence>
<comment type="similarity">
    <text evidence="2 8">Belongs to the MreD family.</text>
</comment>
<accession>A0A1B1YV85</accession>
<dbReference type="EMBL" id="CP014671">
    <property type="protein sequence ID" value="ANX04553.1"/>
    <property type="molecule type" value="Genomic_DNA"/>
</dbReference>
<dbReference type="STRING" id="1810504.PG2T_10465"/>
<keyword evidence="5 8" id="KW-0133">Cell shape</keyword>
<proteinExistence type="inferred from homology"/>
<keyword evidence="6 9" id="KW-1133">Transmembrane helix</keyword>
<dbReference type="GO" id="GO:0008360">
    <property type="term" value="P:regulation of cell shape"/>
    <property type="evidence" value="ECO:0007669"/>
    <property type="project" value="UniProtKB-UniRule"/>
</dbReference>
<reference evidence="11" key="1">
    <citation type="submission" date="2016-03" db="EMBL/GenBank/DDBJ databases">
        <title>Complete genome sequence of Solimmundus cernigliae, representing a novel lineage of polycyclic aromatic hydrocarbon degraders within the Gammaproteobacteria.</title>
        <authorList>
            <person name="Singleton D.R."/>
            <person name="Dickey A.N."/>
            <person name="Scholl E.H."/>
            <person name="Wright F.A."/>
            <person name="Aitken M.D."/>
        </authorList>
    </citation>
    <scope>NUCLEOTIDE SEQUENCE [LARGE SCALE GENOMIC DNA]</scope>
    <source>
        <strain evidence="11">TR3.2</strain>
    </source>
</reference>
<dbReference type="Proteomes" id="UP000092952">
    <property type="component" value="Chromosome"/>
</dbReference>
<dbReference type="AlphaFoldDB" id="A0A1B1YV85"/>
<comment type="function">
    <text evidence="8">Involved in formation of the rod shape of the cell. May also contribute to regulation of formation of penicillin-binding proteins.</text>
</comment>
<evidence type="ECO:0000313" key="11">
    <source>
        <dbReference type="Proteomes" id="UP000092952"/>
    </source>
</evidence>
<dbReference type="Pfam" id="PF04093">
    <property type="entry name" value="MreD"/>
    <property type="match status" value="1"/>
</dbReference>
<feature type="transmembrane region" description="Helical" evidence="9">
    <location>
        <begin position="75"/>
        <end position="93"/>
    </location>
</feature>
<evidence type="ECO:0000256" key="2">
    <source>
        <dbReference type="ARBA" id="ARBA00007776"/>
    </source>
</evidence>
<dbReference type="OrthoDB" id="6647425at2"/>
<keyword evidence="7 8" id="KW-0472">Membrane</keyword>
<organism evidence="10 11">
    <name type="scientific">Immundisolibacter cernigliae</name>
    <dbReference type="NCBI Taxonomy" id="1810504"/>
    <lineage>
        <taxon>Bacteria</taxon>
        <taxon>Pseudomonadati</taxon>
        <taxon>Pseudomonadota</taxon>
        <taxon>Gammaproteobacteria</taxon>
        <taxon>Immundisolibacterales</taxon>
        <taxon>Immundisolibacteraceae</taxon>
        <taxon>Immundisolibacter</taxon>
    </lineage>
</organism>
<evidence type="ECO:0000313" key="10">
    <source>
        <dbReference type="EMBL" id="ANX04553.1"/>
    </source>
</evidence>
<protein>
    <recommendedName>
        <fullName evidence="8">Rod shape-determining protein MreD</fullName>
    </recommendedName>
</protein>
<evidence type="ECO:0000256" key="4">
    <source>
        <dbReference type="ARBA" id="ARBA00022692"/>
    </source>
</evidence>
<evidence type="ECO:0000256" key="3">
    <source>
        <dbReference type="ARBA" id="ARBA00022475"/>
    </source>
</evidence>
<comment type="subcellular location">
    <subcellularLocation>
        <location evidence="8">Cell inner membrane</location>
    </subcellularLocation>
    <subcellularLocation>
        <location evidence="1">Cell membrane</location>
        <topology evidence="1">Multi-pass membrane protein</topology>
    </subcellularLocation>
</comment>
<keyword evidence="8" id="KW-0997">Cell inner membrane</keyword>
<evidence type="ECO:0000256" key="8">
    <source>
        <dbReference type="PIRNR" id="PIRNR018472"/>
    </source>
</evidence>
<dbReference type="InterPro" id="IPR007227">
    <property type="entry name" value="Cell_shape_determining_MreD"/>
</dbReference>
<dbReference type="KEGG" id="gbi:PG2T_10465"/>
<dbReference type="PANTHER" id="PTHR37484:SF1">
    <property type="entry name" value="ROD SHAPE-DETERMINING PROTEIN MRED"/>
    <property type="match status" value="1"/>
</dbReference>
<dbReference type="GO" id="GO:0005886">
    <property type="term" value="C:plasma membrane"/>
    <property type="evidence" value="ECO:0007669"/>
    <property type="project" value="UniProtKB-SubCell"/>
</dbReference>
<feature type="transmembrane region" description="Helical" evidence="9">
    <location>
        <begin position="130"/>
        <end position="152"/>
    </location>
</feature>
<name>A0A1B1YV85_9GAMM</name>
<dbReference type="PIRSF" id="PIRSF018472">
    <property type="entry name" value="MreD_proteobac"/>
    <property type="match status" value="1"/>
</dbReference>
<gene>
    <name evidence="10" type="ORF">PG2T_10465</name>
</gene>
<sequence>MSTAPVKPRSRAIAGSLLAAGLLLSAPVPAWASAWQPPWLTLALAYWCLAQPDRLGITAGFALGLLEDALTGAPLGQHALALAVVAAAVLAQHQRLRVLPLWQQALLLVPLLAVHQIILALITGSSGRPVSAGMLLPALSGALVWPWLFLTLRDLRRRASR</sequence>
<evidence type="ECO:0000256" key="6">
    <source>
        <dbReference type="ARBA" id="ARBA00022989"/>
    </source>
</evidence>
<dbReference type="InterPro" id="IPR026034">
    <property type="entry name" value="MreD_proteobac"/>
</dbReference>
<keyword evidence="3 8" id="KW-1003">Cell membrane</keyword>
<dbReference type="NCBIfam" id="TIGR03426">
    <property type="entry name" value="shape_MreD"/>
    <property type="match status" value="1"/>
</dbReference>